<keyword evidence="1" id="KW-0175">Coiled coil</keyword>
<proteinExistence type="predicted"/>
<dbReference type="Proteomes" id="UP000498740">
    <property type="component" value="Unassembled WGS sequence"/>
</dbReference>
<protein>
    <submittedName>
        <fullName evidence="3">Uncharacterized protein</fullName>
    </submittedName>
</protein>
<accession>A0A7J0D805</accession>
<evidence type="ECO:0000313" key="3">
    <source>
        <dbReference type="EMBL" id="GFN10195.1"/>
    </source>
</evidence>
<sequence length="144" mass="15306">MLVEGLIAVAAAGGSAVVQAAGTDAWNGIRDGFARLFGRGEPGREQAELERLDQTRSALEAAGEGAQRVQIAQVARWQTRLETLLEELPAAEQQLVVAELQALVAQAEAARPVETVHNDFSQASFTNSQVLGSGTMTVTNNYDK</sequence>
<dbReference type="EMBL" id="BLWD01000005">
    <property type="protein sequence ID" value="GFN10195.1"/>
    <property type="molecule type" value="Genomic_DNA"/>
</dbReference>
<evidence type="ECO:0000313" key="2">
    <source>
        <dbReference type="EMBL" id="GFN09922.1"/>
    </source>
</evidence>
<feature type="coiled-coil region" evidence="1">
    <location>
        <begin position="74"/>
        <end position="110"/>
    </location>
</feature>
<dbReference type="AlphaFoldDB" id="A0A7J0D805"/>
<gene>
    <name evidence="2" type="ORF">Smic_84780</name>
    <name evidence="3" type="ORF">Smic_87510</name>
</gene>
<dbReference type="RefSeq" id="WP_051822088.1">
    <property type="nucleotide sequence ID" value="NZ_BMUG01000025.1"/>
</dbReference>
<organism evidence="3 4">
    <name type="scientific">Streptomyces microflavus</name>
    <name type="common">Streptomyces lipmanii</name>
    <dbReference type="NCBI Taxonomy" id="1919"/>
    <lineage>
        <taxon>Bacteria</taxon>
        <taxon>Bacillati</taxon>
        <taxon>Actinomycetota</taxon>
        <taxon>Actinomycetes</taxon>
        <taxon>Kitasatosporales</taxon>
        <taxon>Streptomycetaceae</taxon>
        <taxon>Streptomyces</taxon>
    </lineage>
</organism>
<reference evidence="3 4" key="1">
    <citation type="submission" date="2020-05" db="EMBL/GenBank/DDBJ databases">
        <title>Whole genome shotgun sequence of Streptomyces microflavus NBRC 13062.</title>
        <authorList>
            <person name="Komaki H."/>
            <person name="Tamura T."/>
        </authorList>
    </citation>
    <scope>NUCLEOTIDE SEQUENCE [LARGE SCALE GENOMIC DNA]</scope>
    <source>
        <strain evidence="3 4">NBRC 13062</strain>
    </source>
</reference>
<dbReference type="EMBL" id="BLWD01000003">
    <property type="protein sequence ID" value="GFN09922.1"/>
    <property type="molecule type" value="Genomic_DNA"/>
</dbReference>
<comment type="caution">
    <text evidence="3">The sequence shown here is derived from an EMBL/GenBank/DDBJ whole genome shotgun (WGS) entry which is preliminary data.</text>
</comment>
<name>A0A7J0D805_STRMI</name>
<evidence type="ECO:0000313" key="4">
    <source>
        <dbReference type="Proteomes" id="UP000498740"/>
    </source>
</evidence>
<evidence type="ECO:0000256" key="1">
    <source>
        <dbReference type="SAM" id="Coils"/>
    </source>
</evidence>